<proteinExistence type="predicted"/>
<accession>A0A366XC57</accession>
<organism evidence="1 2">
    <name type="scientific">Phaeobacter gallaeciensis</name>
    <dbReference type="NCBI Taxonomy" id="60890"/>
    <lineage>
        <taxon>Bacteria</taxon>
        <taxon>Pseudomonadati</taxon>
        <taxon>Pseudomonadota</taxon>
        <taxon>Alphaproteobacteria</taxon>
        <taxon>Rhodobacterales</taxon>
        <taxon>Roseobacteraceae</taxon>
        <taxon>Phaeobacter</taxon>
    </lineage>
</organism>
<evidence type="ECO:0000313" key="2">
    <source>
        <dbReference type="Proteomes" id="UP000252706"/>
    </source>
</evidence>
<sequence length="147" mass="16394">MAADAAHATTICTLRNNVGRLYGRASQFAVLGHIRDFHEYLRYAWRALNLAHVKRAERSLAWNAKPTKNKQSSLRPSADLVSLGKNLMARSANLKGGDPRLPLAQYREGSRIALLALRPLHIRAFGSIHLQDHLLQVGDVCKTCVHH</sequence>
<evidence type="ECO:0000313" key="1">
    <source>
        <dbReference type="EMBL" id="RBW60863.1"/>
    </source>
</evidence>
<comment type="caution">
    <text evidence="1">The sequence shown here is derived from an EMBL/GenBank/DDBJ whole genome shotgun (WGS) entry which is preliminary data.</text>
</comment>
<dbReference type="EMBL" id="QOCE01000010">
    <property type="protein sequence ID" value="RBW60863.1"/>
    <property type="molecule type" value="Genomic_DNA"/>
</dbReference>
<reference evidence="1 2" key="1">
    <citation type="submission" date="2018-07" db="EMBL/GenBank/DDBJ databases">
        <title>Modular assembly of carbohydrate-degrading microbial communities in the ocean.</title>
        <authorList>
            <person name="Enke T.N."/>
            <person name="Datta M.S."/>
            <person name="Schwartzman J.A."/>
            <person name="Cermak N."/>
            <person name="Schmitz D.A."/>
            <person name="Barrere J."/>
            <person name="Cordero O.X."/>
        </authorList>
    </citation>
    <scope>NUCLEOTIDE SEQUENCE [LARGE SCALE GENOMIC DNA]</scope>
    <source>
        <strain evidence="1 2">C3M10</strain>
    </source>
</reference>
<dbReference type="Proteomes" id="UP000252706">
    <property type="component" value="Unassembled WGS sequence"/>
</dbReference>
<dbReference type="AlphaFoldDB" id="A0A366XC57"/>
<protein>
    <submittedName>
        <fullName evidence="1">Uncharacterized protein</fullName>
    </submittedName>
</protein>
<name>A0A366XC57_9RHOB</name>
<gene>
    <name evidence="1" type="ORF">DS909_03165</name>
</gene>